<evidence type="ECO:0000313" key="2">
    <source>
        <dbReference type="EMBL" id="ACB22226.1"/>
    </source>
</evidence>
<proteinExistence type="predicted"/>
<dbReference type="SUPFAM" id="SSF56176">
    <property type="entry name" value="FAD-binding/transporter-associated domain-like"/>
    <property type="match status" value="1"/>
</dbReference>
<gene>
    <name evidence="2" type="ordered locus">Mrad2831_0200</name>
</gene>
<dbReference type="PANTHER" id="PTHR42659:SF9">
    <property type="entry name" value="XANTHINE DEHYDROGENASE FAD-BINDING SUBUNIT XDHB-RELATED"/>
    <property type="match status" value="1"/>
</dbReference>
<dbReference type="GO" id="GO:0016491">
    <property type="term" value="F:oxidoreductase activity"/>
    <property type="evidence" value="ECO:0007669"/>
    <property type="project" value="InterPro"/>
</dbReference>
<dbReference type="EMBL" id="CP001001">
    <property type="protein sequence ID" value="ACB22226.1"/>
    <property type="molecule type" value="Genomic_DNA"/>
</dbReference>
<dbReference type="STRING" id="426355.Mrad2831_0200"/>
<protein>
    <submittedName>
        <fullName evidence="2">Molybdopterin dehydrogenase FAD-binding</fullName>
    </submittedName>
</protein>
<evidence type="ECO:0000313" key="3">
    <source>
        <dbReference type="Proteomes" id="UP000006589"/>
    </source>
</evidence>
<dbReference type="Proteomes" id="UP000006589">
    <property type="component" value="Chromosome"/>
</dbReference>
<dbReference type="HOGENOM" id="CLU_071554_0_0_5"/>
<dbReference type="InterPro" id="IPR051312">
    <property type="entry name" value="Diverse_Substr_Oxidored"/>
</dbReference>
<dbReference type="InterPro" id="IPR002346">
    <property type="entry name" value="Mopterin_DH_FAD-bd"/>
</dbReference>
<accession>B1M7C8</accession>
<dbReference type="PANTHER" id="PTHR42659">
    <property type="entry name" value="XANTHINE DEHYDROGENASE SUBUNIT C-RELATED"/>
    <property type="match status" value="1"/>
</dbReference>
<dbReference type="GO" id="GO:0071949">
    <property type="term" value="F:FAD binding"/>
    <property type="evidence" value="ECO:0007669"/>
    <property type="project" value="InterPro"/>
</dbReference>
<dbReference type="eggNOG" id="COG1319">
    <property type="taxonomic scope" value="Bacteria"/>
</dbReference>
<reference evidence="2 3" key="1">
    <citation type="submission" date="2008-03" db="EMBL/GenBank/DDBJ databases">
        <title>Complete sequence of chromosome of Methylobacterium radiotolerans JCM 2831.</title>
        <authorList>
            <consortium name="US DOE Joint Genome Institute"/>
            <person name="Copeland A."/>
            <person name="Lucas S."/>
            <person name="Lapidus A."/>
            <person name="Glavina del Rio T."/>
            <person name="Dalin E."/>
            <person name="Tice H."/>
            <person name="Bruce D."/>
            <person name="Goodwin L."/>
            <person name="Pitluck S."/>
            <person name="Kiss H."/>
            <person name="Brettin T."/>
            <person name="Detter J.C."/>
            <person name="Han C."/>
            <person name="Kuske C.R."/>
            <person name="Schmutz J."/>
            <person name="Larimer F."/>
            <person name="Land M."/>
            <person name="Hauser L."/>
            <person name="Kyrpides N."/>
            <person name="Mikhailova N."/>
            <person name="Marx C.J."/>
            <person name="Richardson P."/>
        </authorList>
    </citation>
    <scope>NUCLEOTIDE SEQUENCE [LARGE SCALE GENOMIC DNA]</scope>
    <source>
        <strain evidence="3">ATCC 27329 / DSM 1819 / JCM 2831 / NBRC 15690 / NCIMB 10815 / 0-1</strain>
    </source>
</reference>
<feature type="domain" description="FAD-binding PCMH-type" evidence="1">
    <location>
        <begin position="20"/>
        <end position="193"/>
    </location>
</feature>
<dbReference type="AlphaFoldDB" id="B1M7C8"/>
<dbReference type="InterPro" id="IPR016169">
    <property type="entry name" value="FAD-bd_PCMH_sub2"/>
</dbReference>
<dbReference type="Gene3D" id="3.30.465.10">
    <property type="match status" value="1"/>
</dbReference>
<organism evidence="2 3">
    <name type="scientific">Methylobacterium radiotolerans (strain ATCC 27329 / DSM 1819 / JCM 2831 / NBRC 15690 / NCIMB 10815 / 0-1)</name>
    <dbReference type="NCBI Taxonomy" id="426355"/>
    <lineage>
        <taxon>Bacteria</taxon>
        <taxon>Pseudomonadati</taxon>
        <taxon>Pseudomonadota</taxon>
        <taxon>Alphaproteobacteria</taxon>
        <taxon>Hyphomicrobiales</taxon>
        <taxon>Methylobacteriaceae</taxon>
        <taxon>Methylobacterium</taxon>
    </lineage>
</organism>
<dbReference type="KEGG" id="mrd:Mrad2831_0200"/>
<dbReference type="InterPro" id="IPR016166">
    <property type="entry name" value="FAD-bd_PCMH"/>
</dbReference>
<dbReference type="InterPro" id="IPR036318">
    <property type="entry name" value="FAD-bd_PCMH-like_sf"/>
</dbReference>
<dbReference type="PROSITE" id="PS51387">
    <property type="entry name" value="FAD_PCMH"/>
    <property type="match status" value="1"/>
</dbReference>
<sequence>METGIVQGRAEPASDRRAGMDLHTIETVVRPKKRSELPNWADGDACLGGGTWLFSQPQVGTRRLVDLAALEWTPHAIDAHGLTLAATCTIAQLDRLELPSGWNAAPLVGQCCRALLGSFKIWNVATVGGNICLALPAGPMIALATALDATCTIWSRDGAERTVSILDFVLAPQRNALAPGEILRSLSMPAAALARRTAFRRVSLSPNGRSGALLIGTRGADGAFALTVTASVKRPLRLAFEGLPGRAELVRALDDAVPEALYHDDVHGRPDWRRHMTRHFAEEIRGSLDAAPSPGAAS</sequence>
<dbReference type="Pfam" id="PF00941">
    <property type="entry name" value="FAD_binding_5"/>
    <property type="match status" value="1"/>
</dbReference>
<name>B1M7C8_METRJ</name>
<evidence type="ECO:0000259" key="1">
    <source>
        <dbReference type="PROSITE" id="PS51387"/>
    </source>
</evidence>